<sequence length="310" mass="33918">STSACADGSLGAESGSVDADEELASGTWEGAPPESHEPPPPLELLCHGVEGLSPAAWAKEPAGAEEDVGSPQQHQCGQEAEEEKEGLCSDSLKAEQTSAGMPSQTSPGAEESWDALFNDDGDCLDPRLLEELSGGEKHQESRQSPRFDYYGAEPAAPDLSDAELPHVIEIYDFPSDFRTEDLLRVFCSYQKKGFDIKWVDDTHALGIFSSPITARDALSTKHLMVKTRPLSQGTRASKAKARAYADYLQPAKERPETSAALARRLVIGALGVRSNQTPAQRDAERRKLQEARERKRLENKQREDAWEGRE</sequence>
<feature type="region of interest" description="Disordered" evidence="1">
    <location>
        <begin position="273"/>
        <end position="310"/>
    </location>
</feature>
<keyword evidence="3" id="KW-1185">Reference proteome</keyword>
<dbReference type="InterPro" id="IPR039884">
    <property type="entry name" value="R3HC1/R3HCL"/>
</dbReference>
<proteinExistence type="predicted"/>
<dbReference type="Gene3D" id="3.30.70.330">
    <property type="match status" value="1"/>
</dbReference>
<evidence type="ECO:0000313" key="2">
    <source>
        <dbReference type="EMBL" id="NXA19388.1"/>
    </source>
</evidence>
<accession>A0A7K7TRS5</accession>
<feature type="region of interest" description="Disordered" evidence="1">
    <location>
        <begin position="1"/>
        <end position="117"/>
    </location>
</feature>
<dbReference type="SUPFAM" id="SSF54928">
    <property type="entry name" value="RNA-binding domain, RBD"/>
    <property type="match status" value="1"/>
</dbReference>
<protein>
    <submittedName>
        <fullName evidence="2">R3HCL protein</fullName>
    </submittedName>
</protein>
<name>A0A7K7TRS5_9CHAR</name>
<feature type="region of interest" description="Disordered" evidence="1">
    <location>
        <begin position="133"/>
        <end position="154"/>
    </location>
</feature>
<dbReference type="InterPro" id="IPR012677">
    <property type="entry name" value="Nucleotide-bd_a/b_plait_sf"/>
</dbReference>
<organism evidence="2 3">
    <name type="scientific">Ibidorhyncha struthersii</name>
    <dbReference type="NCBI Taxonomy" id="425643"/>
    <lineage>
        <taxon>Eukaryota</taxon>
        <taxon>Metazoa</taxon>
        <taxon>Chordata</taxon>
        <taxon>Craniata</taxon>
        <taxon>Vertebrata</taxon>
        <taxon>Euteleostomi</taxon>
        <taxon>Archelosauria</taxon>
        <taxon>Archosauria</taxon>
        <taxon>Dinosauria</taxon>
        <taxon>Saurischia</taxon>
        <taxon>Theropoda</taxon>
        <taxon>Coelurosauria</taxon>
        <taxon>Aves</taxon>
        <taxon>Neognathae</taxon>
        <taxon>Neoaves</taxon>
        <taxon>Charadriiformes</taxon>
        <taxon>Charadriidae</taxon>
        <taxon>Ibidorhyncha</taxon>
    </lineage>
</organism>
<dbReference type="InterPro" id="IPR035979">
    <property type="entry name" value="RBD_domain_sf"/>
</dbReference>
<reference evidence="2 3" key="1">
    <citation type="submission" date="2019-09" db="EMBL/GenBank/DDBJ databases">
        <title>Bird 10,000 Genomes (B10K) Project - Family phase.</title>
        <authorList>
            <person name="Zhang G."/>
        </authorList>
    </citation>
    <scope>NUCLEOTIDE SEQUENCE [LARGE SCALE GENOMIC DNA]</scope>
    <source>
        <strain evidence="2">B10K-DU-030-25</strain>
    </source>
</reference>
<feature type="non-terminal residue" evidence="2">
    <location>
        <position position="1"/>
    </location>
</feature>
<feature type="non-terminal residue" evidence="2">
    <location>
        <position position="310"/>
    </location>
</feature>
<dbReference type="AlphaFoldDB" id="A0A7K7TRS5"/>
<dbReference type="GO" id="GO:0003676">
    <property type="term" value="F:nucleic acid binding"/>
    <property type="evidence" value="ECO:0007669"/>
    <property type="project" value="InterPro"/>
</dbReference>
<feature type="compositionally biased region" description="Basic and acidic residues" evidence="1">
    <location>
        <begin position="281"/>
        <end position="310"/>
    </location>
</feature>
<evidence type="ECO:0000313" key="3">
    <source>
        <dbReference type="Proteomes" id="UP000587655"/>
    </source>
</evidence>
<dbReference type="PANTHER" id="PTHR21678:SF7">
    <property type="entry name" value="COILED-COIL DOMAIN-CONTAINING PROTEIN R3HCC1L"/>
    <property type="match status" value="1"/>
</dbReference>
<comment type="caution">
    <text evidence="2">The sequence shown here is derived from an EMBL/GenBank/DDBJ whole genome shotgun (WGS) entry which is preliminary data.</text>
</comment>
<dbReference type="Proteomes" id="UP000587655">
    <property type="component" value="Unassembled WGS sequence"/>
</dbReference>
<evidence type="ECO:0000256" key="1">
    <source>
        <dbReference type="SAM" id="MobiDB-lite"/>
    </source>
</evidence>
<dbReference type="EMBL" id="VZSZ01002202">
    <property type="protein sequence ID" value="NXA19388.1"/>
    <property type="molecule type" value="Genomic_DNA"/>
</dbReference>
<feature type="compositionally biased region" description="Polar residues" evidence="1">
    <location>
        <begin position="94"/>
        <end position="107"/>
    </location>
</feature>
<gene>
    <name evidence="2" type="primary">R3hcc1l</name>
    <name evidence="2" type="ORF">IBISTR_R06742</name>
</gene>
<feature type="compositionally biased region" description="Basic and acidic residues" evidence="1">
    <location>
        <begin position="133"/>
        <end position="145"/>
    </location>
</feature>
<dbReference type="PANTHER" id="PTHR21678">
    <property type="entry name" value="GROWTH INHIBITION AND DIFFERENTIATION RELATED PROTEIN 88"/>
    <property type="match status" value="1"/>
</dbReference>